<reference evidence="3" key="1">
    <citation type="journal article" date="2011" name="PLoS Genet.">
        <title>Genomic analysis of the necrotrophic fungal pathogens Sclerotinia sclerotiorum and Botrytis cinerea.</title>
        <authorList>
            <person name="Amselem J."/>
            <person name="Cuomo C.A."/>
            <person name="van Kan J.A."/>
            <person name="Viaud M."/>
            <person name="Benito E.P."/>
            <person name="Couloux A."/>
            <person name="Coutinho P.M."/>
            <person name="de Vries R.P."/>
            <person name="Dyer P.S."/>
            <person name="Fillinger S."/>
            <person name="Fournier E."/>
            <person name="Gout L."/>
            <person name="Hahn M."/>
            <person name="Kohn L."/>
            <person name="Lapalu N."/>
            <person name="Plummer K.M."/>
            <person name="Pradier J.M."/>
            <person name="Quevillon E."/>
            <person name="Sharon A."/>
            <person name="Simon A."/>
            <person name="ten Have A."/>
            <person name="Tudzynski B."/>
            <person name="Tudzynski P."/>
            <person name="Wincker P."/>
            <person name="Andrew M."/>
            <person name="Anthouard V."/>
            <person name="Beever R.E."/>
            <person name="Beffa R."/>
            <person name="Benoit I."/>
            <person name="Bouzid O."/>
            <person name="Brault B."/>
            <person name="Chen Z."/>
            <person name="Choquer M."/>
            <person name="Collemare J."/>
            <person name="Cotton P."/>
            <person name="Danchin E.G."/>
            <person name="Da Silva C."/>
            <person name="Gautier A."/>
            <person name="Giraud C."/>
            <person name="Giraud T."/>
            <person name="Gonzalez C."/>
            <person name="Grossetete S."/>
            <person name="Guldener U."/>
            <person name="Henrissat B."/>
            <person name="Howlett B.J."/>
            <person name="Kodira C."/>
            <person name="Kretschmer M."/>
            <person name="Lappartient A."/>
            <person name="Leroch M."/>
            <person name="Levis C."/>
            <person name="Mauceli E."/>
            <person name="Neuveglise C."/>
            <person name="Oeser B."/>
            <person name="Pearson M."/>
            <person name="Poulain J."/>
            <person name="Poussereau N."/>
            <person name="Quesneville H."/>
            <person name="Rascle C."/>
            <person name="Schumacher J."/>
            <person name="Segurens B."/>
            <person name="Sexton A."/>
            <person name="Silva E."/>
            <person name="Sirven C."/>
            <person name="Soanes D.M."/>
            <person name="Talbot N.J."/>
            <person name="Templeton M."/>
            <person name="Yandava C."/>
            <person name="Yarden O."/>
            <person name="Zeng Q."/>
            <person name="Rollins J.A."/>
            <person name="Lebrun M.H."/>
            <person name="Dickman M."/>
        </authorList>
    </citation>
    <scope>NUCLEOTIDE SEQUENCE [LARGE SCALE GENOMIC DNA]</scope>
    <source>
        <strain evidence="3">ATCC 18683 / 1980 / Ss-1</strain>
    </source>
</reference>
<evidence type="ECO:0000313" key="3">
    <source>
        <dbReference type="Proteomes" id="UP000001312"/>
    </source>
</evidence>
<keyword evidence="3" id="KW-1185">Reference proteome</keyword>
<name>A7EE06_SCLS1</name>
<dbReference type="AlphaFoldDB" id="A7EE06"/>
<dbReference type="EMBL" id="CH476624">
    <property type="protein sequence ID" value="EDO01072.1"/>
    <property type="molecule type" value="Genomic_DNA"/>
</dbReference>
<dbReference type="HOGENOM" id="CLU_2777451_0_0_1"/>
<evidence type="ECO:0000313" key="2">
    <source>
        <dbReference type="EMBL" id="EDO01072.1"/>
    </source>
</evidence>
<protein>
    <submittedName>
        <fullName evidence="2">Uncharacterized protein</fullName>
    </submittedName>
</protein>
<feature type="region of interest" description="Disordered" evidence="1">
    <location>
        <begin position="1"/>
        <end position="40"/>
    </location>
</feature>
<proteinExistence type="predicted"/>
<dbReference type="Proteomes" id="UP000001312">
    <property type="component" value="Unassembled WGS sequence"/>
</dbReference>
<organism evidence="2 3">
    <name type="scientific">Sclerotinia sclerotiorum (strain ATCC 18683 / 1980 / Ss-1)</name>
    <name type="common">White mold</name>
    <name type="synonym">Whetzelinia sclerotiorum</name>
    <dbReference type="NCBI Taxonomy" id="665079"/>
    <lineage>
        <taxon>Eukaryota</taxon>
        <taxon>Fungi</taxon>
        <taxon>Dikarya</taxon>
        <taxon>Ascomycota</taxon>
        <taxon>Pezizomycotina</taxon>
        <taxon>Leotiomycetes</taxon>
        <taxon>Helotiales</taxon>
        <taxon>Sclerotiniaceae</taxon>
        <taxon>Sclerotinia</taxon>
    </lineage>
</organism>
<sequence length="69" mass="7655">MSEFDIDQLSASSTDNLRSSNEIKIGKHLTQKPKFSESHNELRSTGTLLSLLIPGTRKMSNIKPISLIV</sequence>
<dbReference type="RefSeq" id="XP_001595457.1">
    <property type="nucleotide sequence ID" value="XM_001595407.1"/>
</dbReference>
<feature type="compositionally biased region" description="Polar residues" evidence="1">
    <location>
        <begin position="9"/>
        <end position="22"/>
    </location>
</feature>
<dbReference type="InParanoid" id="A7EE06"/>
<evidence type="ECO:0000256" key="1">
    <source>
        <dbReference type="SAM" id="MobiDB-lite"/>
    </source>
</evidence>
<dbReference type="GeneID" id="5491273"/>
<dbReference type="KEGG" id="ssl:SS1G_03546"/>
<gene>
    <name evidence="2" type="ORF">SS1G_03546</name>
</gene>
<accession>A7EE06</accession>